<keyword evidence="1" id="KW-1133">Transmembrane helix</keyword>
<keyword evidence="1" id="KW-0472">Membrane</keyword>
<dbReference type="SUPFAM" id="SSF54523">
    <property type="entry name" value="Pili subunits"/>
    <property type="match status" value="1"/>
</dbReference>
<reference evidence="2" key="2">
    <citation type="journal article" date="2021" name="PeerJ">
        <title>Extensive microbial diversity within the chicken gut microbiome revealed by metagenomics and culture.</title>
        <authorList>
            <person name="Gilroy R."/>
            <person name="Ravi A."/>
            <person name="Getino M."/>
            <person name="Pursley I."/>
            <person name="Horton D.L."/>
            <person name="Alikhan N.F."/>
            <person name="Baker D."/>
            <person name="Gharbi K."/>
            <person name="Hall N."/>
            <person name="Watson M."/>
            <person name="Adriaenssens E.M."/>
            <person name="Foster-Nyarko E."/>
            <person name="Jarju S."/>
            <person name="Secka A."/>
            <person name="Antonio M."/>
            <person name="Oren A."/>
            <person name="Chaudhuri R.R."/>
            <person name="La Ragione R."/>
            <person name="Hildebrand F."/>
            <person name="Pallen M.J."/>
        </authorList>
    </citation>
    <scope>NUCLEOTIDE SEQUENCE</scope>
    <source>
        <strain evidence="2">35461</strain>
    </source>
</reference>
<sequence>MTKEARKLGFTLIELLVVIVIVGILAGTLVPVIGRALGFGDDAVARNNLRNLGQAALAYRQEHGAWPAAGGVFTEFTTYVSGSPEKRYGRSRGWVYFEHDCPRASDPNGDKVGDGNHQDGGDLAGVGMVDANGDTQGDEVNEAGVCLCFDSTREEGGLNAVPAAWADRSGSGDFSDGEVAIMNGALFEYVGENLTVFSNPAFAERAVELRRVDSREAVVRAYAMNVVTGADEDLYKDEYYQDAAYEQRYCCGVVHNALRLGSAALRPRTGE</sequence>
<dbReference type="InterPro" id="IPR012902">
    <property type="entry name" value="N_methyl_site"/>
</dbReference>
<dbReference type="EMBL" id="DVOR01000085">
    <property type="protein sequence ID" value="HIV09005.1"/>
    <property type="molecule type" value="Genomic_DNA"/>
</dbReference>
<feature type="non-terminal residue" evidence="2">
    <location>
        <position position="271"/>
    </location>
</feature>
<dbReference type="NCBIfam" id="TIGR02532">
    <property type="entry name" value="IV_pilin_GFxxxE"/>
    <property type="match status" value="1"/>
</dbReference>
<reference evidence="2" key="1">
    <citation type="submission" date="2020-10" db="EMBL/GenBank/DDBJ databases">
        <authorList>
            <person name="Gilroy R."/>
        </authorList>
    </citation>
    <scope>NUCLEOTIDE SEQUENCE</scope>
    <source>
        <strain evidence="2">35461</strain>
    </source>
</reference>
<protein>
    <submittedName>
        <fullName evidence="2">Type II secretion system protein</fullName>
    </submittedName>
</protein>
<evidence type="ECO:0000313" key="2">
    <source>
        <dbReference type="EMBL" id="HIV09005.1"/>
    </source>
</evidence>
<dbReference type="Gene3D" id="3.30.700.10">
    <property type="entry name" value="Glycoprotein, Type 4 Pilin"/>
    <property type="match status" value="1"/>
</dbReference>
<organism evidence="2 3">
    <name type="scientific">Candidatus Spyradenecus faecavium</name>
    <dbReference type="NCBI Taxonomy" id="2840947"/>
    <lineage>
        <taxon>Bacteria</taxon>
        <taxon>Pseudomonadati</taxon>
        <taxon>Lentisphaerota</taxon>
        <taxon>Lentisphaeria</taxon>
        <taxon>Lentisphaerales</taxon>
        <taxon>Lentisphaeraceae</taxon>
        <taxon>Lentisphaeraceae incertae sedis</taxon>
        <taxon>Candidatus Spyradenecus</taxon>
    </lineage>
</organism>
<dbReference type="Pfam" id="PF07963">
    <property type="entry name" value="N_methyl"/>
    <property type="match status" value="1"/>
</dbReference>
<evidence type="ECO:0000256" key="1">
    <source>
        <dbReference type="SAM" id="Phobius"/>
    </source>
</evidence>
<dbReference type="PANTHER" id="PTHR30093">
    <property type="entry name" value="GENERAL SECRETION PATHWAY PROTEIN G"/>
    <property type="match status" value="1"/>
</dbReference>
<dbReference type="InterPro" id="IPR045584">
    <property type="entry name" value="Pilin-like"/>
</dbReference>
<gene>
    <name evidence="2" type="ORF">IAC79_02680</name>
</gene>
<evidence type="ECO:0000313" key="3">
    <source>
        <dbReference type="Proteomes" id="UP000886845"/>
    </source>
</evidence>
<proteinExistence type="predicted"/>
<keyword evidence="1" id="KW-0812">Transmembrane</keyword>
<feature type="transmembrane region" description="Helical" evidence="1">
    <location>
        <begin position="12"/>
        <end position="33"/>
    </location>
</feature>
<accession>A0A9D1NN44</accession>
<dbReference type="Proteomes" id="UP000886845">
    <property type="component" value="Unassembled WGS sequence"/>
</dbReference>
<comment type="caution">
    <text evidence="2">The sequence shown here is derived from an EMBL/GenBank/DDBJ whole genome shotgun (WGS) entry which is preliminary data.</text>
</comment>
<name>A0A9D1NN44_9BACT</name>
<dbReference type="AlphaFoldDB" id="A0A9D1NN44"/>